<proteinExistence type="predicted"/>
<reference evidence="1" key="1">
    <citation type="submission" date="2020-08" db="EMBL/GenBank/DDBJ databases">
        <title>Multicomponent nature underlies the extraordinary mechanical properties of spider dragline silk.</title>
        <authorList>
            <person name="Kono N."/>
            <person name="Nakamura H."/>
            <person name="Mori M."/>
            <person name="Yoshida Y."/>
            <person name="Ohtoshi R."/>
            <person name="Malay A.D."/>
            <person name="Moran D.A.P."/>
            <person name="Tomita M."/>
            <person name="Numata K."/>
            <person name="Arakawa K."/>
        </authorList>
    </citation>
    <scope>NUCLEOTIDE SEQUENCE</scope>
</reference>
<accession>A0A8X6UDQ8</accession>
<keyword evidence="2" id="KW-1185">Reference proteome</keyword>
<evidence type="ECO:0000313" key="2">
    <source>
        <dbReference type="Proteomes" id="UP000887013"/>
    </source>
</evidence>
<dbReference type="Proteomes" id="UP000887013">
    <property type="component" value="Unassembled WGS sequence"/>
</dbReference>
<name>A0A8X6UDQ8_NEPPI</name>
<dbReference type="EMBL" id="BMAW01027786">
    <property type="protein sequence ID" value="GFU04051.1"/>
    <property type="molecule type" value="Genomic_DNA"/>
</dbReference>
<organism evidence="1 2">
    <name type="scientific">Nephila pilipes</name>
    <name type="common">Giant wood spider</name>
    <name type="synonym">Nephila maculata</name>
    <dbReference type="NCBI Taxonomy" id="299642"/>
    <lineage>
        <taxon>Eukaryota</taxon>
        <taxon>Metazoa</taxon>
        <taxon>Ecdysozoa</taxon>
        <taxon>Arthropoda</taxon>
        <taxon>Chelicerata</taxon>
        <taxon>Arachnida</taxon>
        <taxon>Araneae</taxon>
        <taxon>Araneomorphae</taxon>
        <taxon>Entelegynae</taxon>
        <taxon>Araneoidea</taxon>
        <taxon>Nephilidae</taxon>
        <taxon>Nephila</taxon>
    </lineage>
</organism>
<dbReference type="OrthoDB" id="6406566at2759"/>
<protein>
    <submittedName>
        <fullName evidence="1">Uncharacterized protein</fullName>
    </submittedName>
</protein>
<sequence>MSTPFRTPSKDESNTIYRFRNNVRGARPQTNAVLLQKPVKEVRTYCSILIDYFEKWRGEKLCQAFLGCLSEYLNLYQLDIAPPFGCACFQIGPYFHVLAPNSTINRRTLKIKDRGDSVLPKNIFLLRPASQCMKNEVKRPEIAFSLEEKGNFEALGTTRVSHSRADFPL</sequence>
<dbReference type="AlphaFoldDB" id="A0A8X6UDQ8"/>
<evidence type="ECO:0000313" key="1">
    <source>
        <dbReference type="EMBL" id="GFU04051.1"/>
    </source>
</evidence>
<gene>
    <name evidence="1" type="ORF">NPIL_493991</name>
</gene>
<comment type="caution">
    <text evidence="1">The sequence shown here is derived from an EMBL/GenBank/DDBJ whole genome shotgun (WGS) entry which is preliminary data.</text>
</comment>